<dbReference type="Gene3D" id="1.10.260.40">
    <property type="entry name" value="lambda repressor-like DNA-binding domains"/>
    <property type="match status" value="1"/>
</dbReference>
<dbReference type="InterPro" id="IPR010982">
    <property type="entry name" value="Lambda_DNA-bd_dom_sf"/>
</dbReference>
<dbReference type="EMBL" id="LAZR01000685">
    <property type="protein sequence ID" value="KKN60703.1"/>
    <property type="molecule type" value="Genomic_DNA"/>
</dbReference>
<organism evidence="1">
    <name type="scientific">marine sediment metagenome</name>
    <dbReference type="NCBI Taxonomy" id="412755"/>
    <lineage>
        <taxon>unclassified sequences</taxon>
        <taxon>metagenomes</taxon>
        <taxon>ecological metagenomes</taxon>
    </lineage>
</organism>
<protein>
    <submittedName>
        <fullName evidence="1">Uncharacterized protein</fullName>
    </submittedName>
</protein>
<dbReference type="SUPFAM" id="SSF47413">
    <property type="entry name" value="lambda repressor-like DNA-binding domains"/>
    <property type="match status" value="1"/>
</dbReference>
<sequence length="138" mass="15308">MIEGDNVIQRLRSLARVMTQAQAARATGLSPARVSQIADEKGITFLTRPPRPKRSRCASCMFPRDGTRRCLRCKWTPARIKTLRQGLGLSQVDMAFKVLHMNVWAVQRWESGHCRPGRAALVRLERVARSGGTAGAPA</sequence>
<name>A0A0F9V471_9ZZZZ</name>
<dbReference type="InterPro" id="IPR001387">
    <property type="entry name" value="Cro/C1-type_HTH"/>
</dbReference>
<dbReference type="CDD" id="cd00093">
    <property type="entry name" value="HTH_XRE"/>
    <property type="match status" value="2"/>
</dbReference>
<comment type="caution">
    <text evidence="1">The sequence shown here is derived from an EMBL/GenBank/DDBJ whole genome shotgun (WGS) entry which is preliminary data.</text>
</comment>
<proteinExistence type="predicted"/>
<dbReference type="GO" id="GO:0003677">
    <property type="term" value="F:DNA binding"/>
    <property type="evidence" value="ECO:0007669"/>
    <property type="project" value="InterPro"/>
</dbReference>
<accession>A0A0F9V471</accession>
<gene>
    <name evidence="1" type="ORF">LCGC14_0529020</name>
</gene>
<reference evidence="1" key="1">
    <citation type="journal article" date="2015" name="Nature">
        <title>Complex archaea that bridge the gap between prokaryotes and eukaryotes.</title>
        <authorList>
            <person name="Spang A."/>
            <person name="Saw J.H."/>
            <person name="Jorgensen S.L."/>
            <person name="Zaremba-Niedzwiedzka K."/>
            <person name="Martijn J."/>
            <person name="Lind A.E."/>
            <person name="van Eijk R."/>
            <person name="Schleper C."/>
            <person name="Guy L."/>
            <person name="Ettema T.J."/>
        </authorList>
    </citation>
    <scope>NUCLEOTIDE SEQUENCE</scope>
</reference>
<evidence type="ECO:0000313" key="1">
    <source>
        <dbReference type="EMBL" id="KKN60703.1"/>
    </source>
</evidence>
<dbReference type="AlphaFoldDB" id="A0A0F9V471"/>